<proteinExistence type="predicted"/>
<dbReference type="Proteomes" id="UP000184286">
    <property type="component" value="Unassembled WGS sequence"/>
</dbReference>
<dbReference type="AlphaFoldDB" id="A0A1V6MHF5"/>
<protein>
    <submittedName>
        <fullName evidence="1">Uncharacterized protein</fullName>
    </submittedName>
</protein>
<comment type="caution">
    <text evidence="1">The sequence shown here is derived from an EMBL/GenBank/DDBJ whole genome shotgun (WGS) entry which is preliminary data.</text>
</comment>
<organism evidence="1 2">
    <name type="scientific">Streptomyces phaeoluteigriseus</name>
    <dbReference type="NCBI Taxonomy" id="114686"/>
    <lineage>
        <taxon>Bacteria</taxon>
        <taxon>Bacillati</taxon>
        <taxon>Actinomycetota</taxon>
        <taxon>Actinomycetes</taxon>
        <taxon>Kitasatosporales</taxon>
        <taxon>Streptomycetaceae</taxon>
        <taxon>Streptomyces</taxon>
        <taxon>Streptomyces aurantiacus group</taxon>
    </lineage>
</organism>
<sequence length="129" mass="13617">MRGRGCAAAAALIAQAAAQSFRVLRIGHVQPTAHRGQALSALVCALGQIVRSRSFRSCWLGRFRVRTAFTVMLGSGLPVAVRGHGGVCGRADHDPDHGFRVSIVTVVGGSWSVVRSGAPGFLKVSKYTF</sequence>
<accession>A0A1V6MHF5</accession>
<reference evidence="1 2" key="2">
    <citation type="submission" date="2017-02" db="EMBL/GenBank/DDBJ databases">
        <title>Draft genome sequence of Streptomyces phaeoluteigriseus type strain DSM41896.</title>
        <authorList>
            <person name="Salih T.S."/>
            <person name="Algora Gallardo L."/>
            <person name="Melo Santos T."/>
            <person name="Filgueira Martinez S."/>
            <person name="Herron P.R."/>
        </authorList>
    </citation>
    <scope>NUCLEOTIDE SEQUENCE [LARGE SCALE GENOMIC DNA]</scope>
    <source>
        <strain evidence="1 2">DSM 41896</strain>
    </source>
</reference>
<dbReference type="EMBL" id="MPOH02000056">
    <property type="protein sequence ID" value="OQD51776.1"/>
    <property type="molecule type" value="Genomic_DNA"/>
</dbReference>
<evidence type="ECO:0000313" key="1">
    <source>
        <dbReference type="EMBL" id="OQD51776.1"/>
    </source>
</evidence>
<gene>
    <name evidence="1" type="ORF">BM536_038210</name>
</gene>
<evidence type="ECO:0000313" key="2">
    <source>
        <dbReference type="Proteomes" id="UP000184286"/>
    </source>
</evidence>
<name>A0A1V6MHF5_9ACTN</name>
<dbReference type="STRING" id="114686.BM536_038210"/>
<reference evidence="2" key="1">
    <citation type="submission" date="2016-11" db="EMBL/GenBank/DDBJ databases">
        <authorList>
            <person name="Schniete J.K."/>
            <person name="Salih T."/>
            <person name="Algora Gallardo L."/>
            <person name="Martinez Fernandez S."/>
            <person name="Herron P.R."/>
        </authorList>
    </citation>
    <scope>NUCLEOTIDE SEQUENCE [LARGE SCALE GENOMIC DNA]</scope>
    <source>
        <strain evidence="2">DSM 41896</strain>
    </source>
</reference>